<keyword evidence="2" id="KW-1185">Reference proteome</keyword>
<sequence>MAKHRRPEGEPPSIFVNPELVVTQTADGVVLSKRQGPWFAGVHHEEYVDPSVG</sequence>
<dbReference type="Proteomes" id="UP000318324">
    <property type="component" value="Segment"/>
</dbReference>
<name>A0A514CXP4_9CAUD</name>
<reference evidence="1 2" key="1">
    <citation type="submission" date="2019-05" db="EMBL/GenBank/DDBJ databases">
        <authorList>
            <person name="Anderson T.C."/>
            <person name="Ballou V.G."/>
            <person name="Berkey V.K."/>
            <person name="Bonaccorso K.R."/>
            <person name="Busby L.B."/>
            <person name="Carey D.A."/>
            <person name="Cutaia C."/>
            <person name="Dalenburg J."/>
            <person name="Diaz-Ramirez E.N."/>
            <person name="Holmes K.J."/>
            <person name="Liner T.A."/>
            <person name="McGrew S.T."/>
            <person name="Meares D.P."/>
            <person name="Mordente R.E."/>
            <person name="Pietrzak P.A."/>
            <person name="Shirley O.A."/>
            <person name="Slimani Z."/>
            <person name="Smith A.M."/>
            <person name="Wallace S.D."/>
            <person name="Wright Y.S."/>
            <person name="Williams D.C."/>
            <person name="Garlena R.A."/>
            <person name="Russell D.A."/>
            <person name="Pope W.H."/>
            <person name="Jacobs-Sera D."/>
            <person name="Hatfull G.F."/>
        </authorList>
    </citation>
    <scope>NUCLEOTIDE SEQUENCE [LARGE SCALE GENOMIC DNA]</scope>
</reference>
<dbReference type="KEGG" id="vg:55619932"/>
<dbReference type="EMBL" id="MN010761">
    <property type="protein sequence ID" value="QDH85293.1"/>
    <property type="molecule type" value="Genomic_DNA"/>
</dbReference>
<gene>
    <name evidence="1" type="primary">62</name>
    <name evidence="1" type="ORF">SEA_KENOSHA_62</name>
</gene>
<dbReference type="GeneID" id="55619932"/>
<protein>
    <submittedName>
        <fullName evidence="1">Uncharacterized protein</fullName>
    </submittedName>
</protein>
<evidence type="ECO:0000313" key="1">
    <source>
        <dbReference type="EMBL" id="QDH85293.1"/>
    </source>
</evidence>
<evidence type="ECO:0000313" key="2">
    <source>
        <dbReference type="Proteomes" id="UP000318324"/>
    </source>
</evidence>
<organism evidence="1 2">
    <name type="scientific">Gordonia phage Kenosha</name>
    <dbReference type="NCBI Taxonomy" id="2588490"/>
    <lineage>
        <taxon>Viruses</taxon>
        <taxon>Duplodnaviria</taxon>
        <taxon>Heunggongvirae</taxon>
        <taxon>Uroviricota</taxon>
        <taxon>Caudoviricetes</taxon>
        <taxon>Deejayvirinae</taxon>
        <taxon>Kenoshavirus</taxon>
        <taxon>Kenoshavirus kenosha</taxon>
    </lineage>
</organism>
<proteinExistence type="predicted"/>
<accession>A0A514CXP4</accession>
<dbReference type="RefSeq" id="YP_009849496.1">
    <property type="nucleotide sequence ID" value="NC_048793.1"/>
</dbReference>